<dbReference type="AlphaFoldDB" id="A0A397QV36"/>
<keyword evidence="1" id="KW-0472">Membrane</keyword>
<dbReference type="GO" id="GO:0006508">
    <property type="term" value="P:proteolysis"/>
    <property type="evidence" value="ECO:0007669"/>
    <property type="project" value="InterPro"/>
</dbReference>
<dbReference type="RefSeq" id="WP_119016826.1">
    <property type="nucleotide sequence ID" value="NZ_QXEV01000029.1"/>
</dbReference>
<dbReference type="Pfam" id="PF05362">
    <property type="entry name" value="Lon_C"/>
    <property type="match status" value="1"/>
</dbReference>
<dbReference type="GO" id="GO:0004252">
    <property type="term" value="F:serine-type endopeptidase activity"/>
    <property type="evidence" value="ECO:0007669"/>
    <property type="project" value="InterPro"/>
</dbReference>
<dbReference type="InterPro" id="IPR020568">
    <property type="entry name" value="Ribosomal_Su5_D2-typ_SF"/>
</dbReference>
<evidence type="ECO:0000313" key="4">
    <source>
        <dbReference type="Proteomes" id="UP000266506"/>
    </source>
</evidence>
<dbReference type="FunCoup" id="A0A397QV36">
    <property type="interactions" value="6"/>
</dbReference>
<proteinExistence type="predicted"/>
<keyword evidence="1" id="KW-1133">Transmembrane helix</keyword>
<protein>
    <submittedName>
        <fullName evidence="3">PDZ domain-containing protein</fullName>
    </submittedName>
</protein>
<dbReference type="GO" id="GO:0004176">
    <property type="term" value="F:ATP-dependent peptidase activity"/>
    <property type="evidence" value="ECO:0007669"/>
    <property type="project" value="InterPro"/>
</dbReference>
<name>A0A397QV36_9MOLU</name>
<dbReference type="InterPro" id="IPR014721">
    <property type="entry name" value="Ribsml_uS5_D2-typ_fold_subgr"/>
</dbReference>
<reference evidence="3 4" key="1">
    <citation type="submission" date="2018-08" db="EMBL/GenBank/DDBJ databases">
        <title>Genomic Encyclopedia of Archaeal and Bacterial Type Strains, Phase II (KMG-II): from individual species to whole genera.</title>
        <authorList>
            <person name="Goeker M."/>
        </authorList>
    </citation>
    <scope>NUCLEOTIDE SEQUENCE [LARGE SCALE GENOMIC DNA]</scope>
    <source>
        <strain evidence="3 4">ATCC 27112</strain>
    </source>
</reference>
<dbReference type="InParanoid" id="A0A397QV36"/>
<dbReference type="Proteomes" id="UP000266506">
    <property type="component" value="Unassembled WGS sequence"/>
</dbReference>
<keyword evidence="4" id="KW-1185">Reference proteome</keyword>
<dbReference type="InterPro" id="IPR008269">
    <property type="entry name" value="Lon_proteolytic"/>
</dbReference>
<sequence length="347" mass="39065">METLKFYIKKFWVLFPIFILSLFLFTIGIIRTNRGIILKGDTVEFTSVVDINTENEQKGSFSTIYVYSVDKSTILQNWIVEGLKDAESYLMGESTTHINDFESYQAGKIQYNSSIGNALVLAYSEASKEDSSIHLEYKFVGYDVTYYGPKSSFKIGDRIIGIYSKEYGSLAKVTVDIEEFNKVLREMERKDGDYYLVKRNNNEIEIPFIKGVNNFEAYGINEWSEIHSSPTFSVASNTIGGPSGGLLQSLSIYNQLVQEDLTHGLKIAGTGTISISGSVGMIGGIKEKIPTAFDDHVDVFFCARGNYKDAKEAYDSLPNHNMKLVEIETFYDALNYLKEGYKNDFGC</sequence>
<gene>
    <name evidence="3" type="ORF">EI71_01748</name>
</gene>
<evidence type="ECO:0000256" key="1">
    <source>
        <dbReference type="SAM" id="Phobius"/>
    </source>
</evidence>
<dbReference type="SUPFAM" id="SSF54211">
    <property type="entry name" value="Ribosomal protein S5 domain 2-like"/>
    <property type="match status" value="1"/>
</dbReference>
<accession>A0A397QV36</accession>
<evidence type="ECO:0000313" key="3">
    <source>
        <dbReference type="EMBL" id="RIA64918.1"/>
    </source>
</evidence>
<feature type="transmembrane region" description="Helical" evidence="1">
    <location>
        <begin position="12"/>
        <end position="30"/>
    </location>
</feature>
<comment type="caution">
    <text evidence="3">The sequence shown here is derived from an EMBL/GenBank/DDBJ whole genome shotgun (WGS) entry which is preliminary data.</text>
</comment>
<feature type="domain" description="Lon proteolytic" evidence="2">
    <location>
        <begin position="241"/>
        <end position="334"/>
    </location>
</feature>
<dbReference type="EMBL" id="QXEV01000029">
    <property type="protein sequence ID" value="RIA64918.1"/>
    <property type="molecule type" value="Genomic_DNA"/>
</dbReference>
<evidence type="ECO:0000259" key="2">
    <source>
        <dbReference type="Pfam" id="PF05362"/>
    </source>
</evidence>
<dbReference type="Gene3D" id="3.30.230.10">
    <property type="match status" value="1"/>
</dbReference>
<keyword evidence="1" id="KW-0812">Transmembrane</keyword>
<organism evidence="3 4">
    <name type="scientific">Anaeroplasma bactoclasticum</name>
    <dbReference type="NCBI Taxonomy" id="2088"/>
    <lineage>
        <taxon>Bacteria</taxon>
        <taxon>Bacillati</taxon>
        <taxon>Mycoplasmatota</taxon>
        <taxon>Mollicutes</taxon>
        <taxon>Anaeroplasmatales</taxon>
        <taxon>Anaeroplasmataceae</taxon>
        <taxon>Anaeroplasma</taxon>
    </lineage>
</organism>